<gene>
    <name evidence="1" type="ORF">BN11_4520002</name>
</gene>
<dbReference type="EMBL" id="CAJA01000393">
    <property type="protein sequence ID" value="CCH74526.1"/>
    <property type="molecule type" value="Genomic_DNA"/>
</dbReference>
<accession>W6K0E5</accession>
<reference evidence="1 2" key="1">
    <citation type="journal article" date="2013" name="ISME J.">
        <title>A metabolic model for members of the genus Tetrasphaera involved in enhanced biological phosphorus removal.</title>
        <authorList>
            <person name="Kristiansen R."/>
            <person name="Nguyen H.T.T."/>
            <person name="Saunders A.M."/>
            <person name="Nielsen J.L."/>
            <person name="Wimmer R."/>
            <person name="Le V.Q."/>
            <person name="McIlroy S.J."/>
            <person name="Petrovski S."/>
            <person name="Seviour R.J."/>
            <person name="Calteau A."/>
            <person name="Nielsen K.L."/>
            <person name="Nielsen P.H."/>
        </authorList>
    </citation>
    <scope>NUCLEOTIDE SEQUENCE [LARGE SCALE GENOMIC DNA]</scope>
    <source>
        <strain evidence="1 2">Ben110</strain>
    </source>
</reference>
<protein>
    <submittedName>
        <fullName evidence="1">Uncharacterized protein</fullName>
    </submittedName>
</protein>
<dbReference type="AlphaFoldDB" id="W6K0E5"/>
<proteinExistence type="predicted"/>
<name>W6K0E5_9MICO</name>
<keyword evidence="2" id="KW-1185">Reference proteome</keyword>
<evidence type="ECO:0000313" key="1">
    <source>
        <dbReference type="EMBL" id="CCH74526.1"/>
    </source>
</evidence>
<evidence type="ECO:0000313" key="2">
    <source>
        <dbReference type="Proteomes" id="UP000035763"/>
    </source>
</evidence>
<sequence>MLLDQLSDDPVRDRSKLQLVQAPMRNDLLHQVTHGCGAVITRGALSGGRDQLRQAVGYEVVLIGSLLRDHRFDEDAEAVSIATALGLDEVEKQVRTRHGLPPSVARRHLLPTLPARAPRLASLADTAARVCARRPVRVRDGLESWMTRR</sequence>
<comment type="caution">
    <text evidence="1">The sequence shown here is derived from an EMBL/GenBank/DDBJ whole genome shotgun (WGS) entry which is preliminary data.</text>
</comment>
<dbReference type="Proteomes" id="UP000035763">
    <property type="component" value="Unassembled WGS sequence"/>
</dbReference>
<organism evidence="1 2">
    <name type="scientific">Nostocoides australiense Ben110</name>
    <dbReference type="NCBI Taxonomy" id="1193182"/>
    <lineage>
        <taxon>Bacteria</taxon>
        <taxon>Bacillati</taxon>
        <taxon>Actinomycetota</taxon>
        <taxon>Actinomycetes</taxon>
        <taxon>Micrococcales</taxon>
        <taxon>Intrasporangiaceae</taxon>
        <taxon>Nostocoides</taxon>
    </lineage>
</organism>